<sequence length="328" mass="34775">MNDAAMEIPDSLEIHSGVLLPSLDRGPSGNLGGRPPDKVSALQSTTSHDRPISPRSDDLRRTAKKGRSLEVQMGVASDGSLPFGSIPEAPMSEFVGGSDSPGGLCATKEPGLPQSEASTSRTRGSRLPTVVPNRLGKLVSEDPIPRGVAGEKGVSHVVEEVAAKDTVLVESDAPSVVVHGVTQEVNRVVDGTHVASKSKVVDIVSSLNRDKHRVVQVVVEGEEQALQERNDRVLPSSLRGGSGKVSSKPLVLPKLKSSSKARKNVARSSSNPVLAERLSTLASELDHAKEAESRVQPSSLSRTVSDPVQVLWHENTPFIKDGSDKMQE</sequence>
<evidence type="ECO:0000313" key="3">
    <source>
        <dbReference type="Proteomes" id="UP001472677"/>
    </source>
</evidence>
<protein>
    <submittedName>
        <fullName evidence="2">Uncharacterized protein</fullName>
    </submittedName>
</protein>
<name>A0ABR2FES0_9ROSI</name>
<organism evidence="2 3">
    <name type="scientific">Hibiscus sabdariffa</name>
    <name type="common">roselle</name>
    <dbReference type="NCBI Taxonomy" id="183260"/>
    <lineage>
        <taxon>Eukaryota</taxon>
        <taxon>Viridiplantae</taxon>
        <taxon>Streptophyta</taxon>
        <taxon>Embryophyta</taxon>
        <taxon>Tracheophyta</taxon>
        <taxon>Spermatophyta</taxon>
        <taxon>Magnoliopsida</taxon>
        <taxon>eudicotyledons</taxon>
        <taxon>Gunneridae</taxon>
        <taxon>Pentapetalae</taxon>
        <taxon>rosids</taxon>
        <taxon>malvids</taxon>
        <taxon>Malvales</taxon>
        <taxon>Malvaceae</taxon>
        <taxon>Malvoideae</taxon>
        <taxon>Hibiscus</taxon>
    </lineage>
</organism>
<dbReference type="EMBL" id="JBBPBM010000006">
    <property type="protein sequence ID" value="KAK8579434.1"/>
    <property type="molecule type" value="Genomic_DNA"/>
</dbReference>
<feature type="compositionally biased region" description="Polar residues" evidence="1">
    <location>
        <begin position="295"/>
        <end position="306"/>
    </location>
</feature>
<gene>
    <name evidence="2" type="ORF">V6N12_069759</name>
</gene>
<keyword evidence="3" id="KW-1185">Reference proteome</keyword>
<evidence type="ECO:0000313" key="2">
    <source>
        <dbReference type="EMBL" id="KAK8579434.1"/>
    </source>
</evidence>
<proteinExistence type="predicted"/>
<feature type="region of interest" description="Disordered" evidence="1">
    <location>
        <begin position="19"/>
        <end position="128"/>
    </location>
</feature>
<evidence type="ECO:0000256" key="1">
    <source>
        <dbReference type="SAM" id="MobiDB-lite"/>
    </source>
</evidence>
<comment type="caution">
    <text evidence="2">The sequence shown here is derived from an EMBL/GenBank/DDBJ whole genome shotgun (WGS) entry which is preliminary data.</text>
</comment>
<accession>A0ABR2FES0</accession>
<feature type="region of interest" description="Disordered" evidence="1">
    <location>
        <begin position="230"/>
        <end position="271"/>
    </location>
</feature>
<reference evidence="2 3" key="1">
    <citation type="journal article" date="2024" name="G3 (Bethesda)">
        <title>Genome assembly of Hibiscus sabdariffa L. provides insights into metabolisms of medicinal natural products.</title>
        <authorList>
            <person name="Kim T."/>
        </authorList>
    </citation>
    <scope>NUCLEOTIDE SEQUENCE [LARGE SCALE GENOMIC DNA]</scope>
    <source>
        <strain evidence="2">TK-2024</strain>
        <tissue evidence="2">Old leaves</tissue>
    </source>
</reference>
<feature type="compositionally biased region" description="Basic and acidic residues" evidence="1">
    <location>
        <begin position="47"/>
        <end position="61"/>
    </location>
</feature>
<dbReference type="Proteomes" id="UP001472677">
    <property type="component" value="Unassembled WGS sequence"/>
</dbReference>
<feature type="region of interest" description="Disordered" evidence="1">
    <location>
        <begin position="287"/>
        <end position="307"/>
    </location>
</feature>